<keyword evidence="13" id="KW-0282">Flagellum</keyword>
<keyword evidence="3 12" id="KW-0813">Transport</keyword>
<dbReference type="InterPro" id="IPR005837">
    <property type="entry name" value="FliP"/>
</dbReference>
<keyword evidence="10" id="KW-0975">Bacterial flagellum</keyword>
<dbReference type="NCBIfam" id="NF009438">
    <property type="entry name" value="PRK12797.1"/>
    <property type="match status" value="1"/>
</dbReference>
<dbReference type="RefSeq" id="WP_007816083.1">
    <property type="nucleotide sequence ID" value="NZ_BAAAVL010000001.1"/>
</dbReference>
<comment type="subcellular location">
    <subcellularLocation>
        <location evidence="12">Cell membrane</location>
        <topology evidence="12">Multi-pass membrane protein</topology>
    </subcellularLocation>
    <subcellularLocation>
        <location evidence="12">Bacterial flagellum basal body</location>
    </subcellularLocation>
</comment>
<proteinExistence type="inferred from homology"/>
<dbReference type="PRINTS" id="PR00951">
    <property type="entry name" value="FLGBIOSNFLIP"/>
</dbReference>
<dbReference type="Pfam" id="PF00813">
    <property type="entry name" value="FliP"/>
    <property type="match status" value="1"/>
</dbReference>
<comment type="caution">
    <text evidence="13">The sequence shown here is derived from an EMBL/GenBank/DDBJ whole genome shotgun (WGS) entry which is preliminary data.</text>
</comment>
<keyword evidence="6 12" id="KW-1005">Bacterial flagellum biogenesis</keyword>
<comment type="similarity">
    <text evidence="1 12">Belongs to the FliP/MopC/SpaP family.</text>
</comment>
<feature type="transmembrane region" description="Helical" evidence="12">
    <location>
        <begin position="36"/>
        <end position="61"/>
    </location>
</feature>
<evidence type="ECO:0000313" key="13">
    <source>
        <dbReference type="EMBL" id="MBE1504053.1"/>
    </source>
</evidence>
<evidence type="ECO:0000256" key="8">
    <source>
        <dbReference type="ARBA" id="ARBA00022989"/>
    </source>
</evidence>
<dbReference type="PANTHER" id="PTHR30587">
    <property type="entry name" value="FLAGELLAR BIOSYNTHETIC PROTEIN FLIP"/>
    <property type="match status" value="1"/>
</dbReference>
<evidence type="ECO:0000256" key="11">
    <source>
        <dbReference type="ARBA" id="ARBA00023225"/>
    </source>
</evidence>
<keyword evidence="9 12" id="KW-0472">Membrane</keyword>
<organism evidence="13 14">
    <name type="scientific">Rhizobium viscosum</name>
    <name type="common">Arthrobacter viscosus</name>
    <dbReference type="NCBI Taxonomy" id="1673"/>
    <lineage>
        <taxon>Bacteria</taxon>
        <taxon>Pseudomonadati</taxon>
        <taxon>Pseudomonadota</taxon>
        <taxon>Alphaproteobacteria</taxon>
        <taxon>Hyphomicrobiales</taxon>
        <taxon>Rhizobiaceae</taxon>
        <taxon>Rhizobium/Agrobacterium group</taxon>
        <taxon>Rhizobium</taxon>
    </lineage>
</organism>
<comment type="caution">
    <text evidence="12">Lacks conserved residue(s) required for the propagation of feature annotation.</text>
</comment>
<dbReference type="PROSITE" id="PS01060">
    <property type="entry name" value="FLIP_1"/>
    <property type="match status" value="1"/>
</dbReference>
<sequence length="245" mass="27154">MIRLIVFLAAMMAVPELAVAQQLPTDLLNIPVDGSVAAWIIRTFGLLTVLSVAPGILIMVTSFPRFIIAFSILRSGMGLSSTPSNMILLSLSLFMTFYVMSPTFDKAWQDGVQPLLANQIDEATAVQRIAEPFRTFMSANTRDKDLALFADLARERGQNIQTTEPIDYRILLPAFMISEIRRGFEIGFLIVLPFLVIDLIVATITMAMGMMMLPPTSISLPFKILFFVLIDGWNLLVGSLVRSFS</sequence>
<keyword evidence="5 12" id="KW-0812">Transmembrane</keyword>
<name>A0ABR9ILI8_RHIVS</name>
<evidence type="ECO:0000313" key="14">
    <source>
        <dbReference type="Proteomes" id="UP000620262"/>
    </source>
</evidence>
<comment type="function">
    <text evidence="12">Plays a role in the flagellum-specific transport system.</text>
</comment>
<dbReference type="Proteomes" id="UP000620262">
    <property type="component" value="Unassembled WGS sequence"/>
</dbReference>
<evidence type="ECO:0000256" key="2">
    <source>
        <dbReference type="ARBA" id="ARBA00021714"/>
    </source>
</evidence>
<evidence type="ECO:0000256" key="10">
    <source>
        <dbReference type="ARBA" id="ARBA00023143"/>
    </source>
</evidence>
<keyword evidence="8 12" id="KW-1133">Transmembrane helix</keyword>
<keyword evidence="7 12" id="KW-0653">Protein transport</keyword>
<evidence type="ECO:0000256" key="12">
    <source>
        <dbReference type="RuleBase" id="RU362069"/>
    </source>
</evidence>
<protein>
    <recommendedName>
        <fullName evidence="2 12">Flagellar biosynthetic protein FliP</fullName>
    </recommendedName>
</protein>
<keyword evidence="4 12" id="KW-1003">Cell membrane</keyword>
<gene>
    <name evidence="12" type="primary">fliP</name>
    <name evidence="13" type="ORF">H4W29_001234</name>
</gene>
<accession>A0ABR9ILI8</accession>
<feature type="transmembrane region" description="Helical" evidence="12">
    <location>
        <begin position="186"/>
        <end position="208"/>
    </location>
</feature>
<dbReference type="EMBL" id="JADBEC010000001">
    <property type="protein sequence ID" value="MBE1504053.1"/>
    <property type="molecule type" value="Genomic_DNA"/>
</dbReference>
<keyword evidence="13" id="KW-0966">Cell projection</keyword>
<evidence type="ECO:0000256" key="1">
    <source>
        <dbReference type="ARBA" id="ARBA00006257"/>
    </source>
</evidence>
<dbReference type="InterPro" id="IPR005838">
    <property type="entry name" value="T3SS_IM_P"/>
</dbReference>
<keyword evidence="11 12" id="KW-1006">Bacterial flagellum protein export</keyword>
<dbReference type="PANTHER" id="PTHR30587:SF0">
    <property type="entry name" value="FLAGELLAR BIOSYNTHETIC PROTEIN FLIP"/>
    <property type="match status" value="1"/>
</dbReference>
<keyword evidence="14" id="KW-1185">Reference proteome</keyword>
<evidence type="ECO:0000256" key="3">
    <source>
        <dbReference type="ARBA" id="ARBA00022448"/>
    </source>
</evidence>
<dbReference type="PROSITE" id="PS01061">
    <property type="entry name" value="FLIP_2"/>
    <property type="match status" value="1"/>
</dbReference>
<dbReference type="NCBIfam" id="TIGR01103">
    <property type="entry name" value="fliP"/>
    <property type="match status" value="1"/>
</dbReference>
<reference evidence="13 14" key="1">
    <citation type="submission" date="2020-10" db="EMBL/GenBank/DDBJ databases">
        <title>Sequencing the genomes of 1000 actinobacteria strains.</title>
        <authorList>
            <person name="Klenk H.-P."/>
        </authorList>
    </citation>
    <scope>NUCLEOTIDE SEQUENCE [LARGE SCALE GENOMIC DNA]</scope>
    <source>
        <strain evidence="13 14">DSM 7307</strain>
    </source>
</reference>
<evidence type="ECO:0000256" key="6">
    <source>
        <dbReference type="ARBA" id="ARBA00022795"/>
    </source>
</evidence>
<evidence type="ECO:0000256" key="4">
    <source>
        <dbReference type="ARBA" id="ARBA00022475"/>
    </source>
</evidence>
<evidence type="ECO:0000256" key="9">
    <source>
        <dbReference type="ARBA" id="ARBA00023136"/>
    </source>
</evidence>
<feature type="transmembrane region" description="Helical" evidence="12">
    <location>
        <begin position="220"/>
        <end position="241"/>
    </location>
</feature>
<keyword evidence="13" id="KW-0969">Cilium</keyword>
<dbReference type="PRINTS" id="PR01302">
    <property type="entry name" value="TYPE3IMPPROT"/>
</dbReference>
<evidence type="ECO:0000256" key="5">
    <source>
        <dbReference type="ARBA" id="ARBA00022692"/>
    </source>
</evidence>
<evidence type="ECO:0000256" key="7">
    <source>
        <dbReference type="ARBA" id="ARBA00022927"/>
    </source>
</evidence>